<organism evidence="1">
    <name type="scientific">viral metagenome</name>
    <dbReference type="NCBI Taxonomy" id="1070528"/>
    <lineage>
        <taxon>unclassified sequences</taxon>
        <taxon>metagenomes</taxon>
        <taxon>organismal metagenomes</taxon>
    </lineage>
</organism>
<protein>
    <recommendedName>
        <fullName evidence="2">Heavy metal-binding domain-containing protein</fullName>
    </recommendedName>
</protein>
<sequence>MHNNIIIIYMKTFRKKIKNSRTRSKRSKRQYGGNGTVFLFNTLNQISMEPNKDPSYTEKGIIHTTTVGAINIVRGIASGFANIIGSSGFDNTIYDQKREEALSNLQKSLKQNQKICNLKIEIDSGPEVFFIHTYGSLYEKP</sequence>
<proteinExistence type="predicted"/>
<evidence type="ECO:0000313" key="1">
    <source>
        <dbReference type="EMBL" id="QHT14038.1"/>
    </source>
</evidence>
<accession>A0A6C0DAY9</accession>
<dbReference type="AlphaFoldDB" id="A0A6C0DAY9"/>
<reference evidence="1" key="1">
    <citation type="journal article" date="2020" name="Nature">
        <title>Giant virus diversity and host interactions through global metagenomics.</title>
        <authorList>
            <person name="Schulz F."/>
            <person name="Roux S."/>
            <person name="Paez-Espino D."/>
            <person name="Jungbluth S."/>
            <person name="Walsh D.A."/>
            <person name="Denef V.J."/>
            <person name="McMahon K.D."/>
            <person name="Konstantinidis K.T."/>
            <person name="Eloe-Fadrosh E.A."/>
            <person name="Kyrpides N.C."/>
            <person name="Woyke T."/>
        </authorList>
    </citation>
    <scope>NUCLEOTIDE SEQUENCE</scope>
    <source>
        <strain evidence="1">GVMAG-M-3300023174-134</strain>
    </source>
</reference>
<evidence type="ECO:0008006" key="2">
    <source>
        <dbReference type="Google" id="ProtNLM"/>
    </source>
</evidence>
<dbReference type="EMBL" id="MN739578">
    <property type="protein sequence ID" value="QHT14038.1"/>
    <property type="molecule type" value="Genomic_DNA"/>
</dbReference>
<name>A0A6C0DAY9_9ZZZZ</name>